<sequence length="142" mass="15542">MAHYTNHGTLSFFLVTPNASLIFNVVSFGAKPDGKLESSTAFLRAWSWACKSKESSTIYVPKGSFLLKQVTFGGPCTNKIEFRIDGTIVAPSDYWSLGNSGYWILFMKLNGISIRGGTLDGRGDGYWRCRRAGTTCPAGARI</sequence>
<evidence type="ECO:0000256" key="5">
    <source>
        <dbReference type="ARBA" id="ARBA00022801"/>
    </source>
</evidence>
<dbReference type="InterPro" id="IPR012334">
    <property type="entry name" value="Pectin_lyas_fold"/>
</dbReference>
<evidence type="ECO:0000256" key="8">
    <source>
        <dbReference type="RuleBase" id="RU361169"/>
    </source>
</evidence>
<dbReference type="SUPFAM" id="SSF51126">
    <property type="entry name" value="Pectin lyase-like"/>
    <property type="match status" value="1"/>
</dbReference>
<organism evidence="9 10">
    <name type="scientific">Mucuna pruriens</name>
    <name type="common">Velvet bean</name>
    <name type="synonym">Dolichos pruriens</name>
    <dbReference type="NCBI Taxonomy" id="157652"/>
    <lineage>
        <taxon>Eukaryota</taxon>
        <taxon>Viridiplantae</taxon>
        <taxon>Streptophyta</taxon>
        <taxon>Embryophyta</taxon>
        <taxon>Tracheophyta</taxon>
        <taxon>Spermatophyta</taxon>
        <taxon>Magnoliopsida</taxon>
        <taxon>eudicotyledons</taxon>
        <taxon>Gunneridae</taxon>
        <taxon>Pentapetalae</taxon>
        <taxon>rosids</taxon>
        <taxon>fabids</taxon>
        <taxon>Fabales</taxon>
        <taxon>Fabaceae</taxon>
        <taxon>Papilionoideae</taxon>
        <taxon>50 kb inversion clade</taxon>
        <taxon>NPAAA clade</taxon>
        <taxon>indigoferoid/millettioid clade</taxon>
        <taxon>Phaseoleae</taxon>
        <taxon>Mucuna</taxon>
    </lineage>
</organism>
<comment type="subcellular location">
    <subcellularLocation>
        <location evidence="1">Secreted</location>
        <location evidence="1">Cell wall</location>
    </subcellularLocation>
</comment>
<comment type="caution">
    <text evidence="9">The sequence shown here is derived from an EMBL/GenBank/DDBJ whole genome shotgun (WGS) entry which is preliminary data.</text>
</comment>
<evidence type="ECO:0000256" key="4">
    <source>
        <dbReference type="ARBA" id="ARBA00022525"/>
    </source>
</evidence>
<dbReference type="EMBL" id="QJKJ01012734">
    <property type="protein sequence ID" value="RDX68009.1"/>
    <property type="molecule type" value="Genomic_DNA"/>
</dbReference>
<evidence type="ECO:0008006" key="11">
    <source>
        <dbReference type="Google" id="ProtNLM"/>
    </source>
</evidence>
<dbReference type="Proteomes" id="UP000257109">
    <property type="component" value="Unassembled WGS sequence"/>
</dbReference>
<accession>A0A371EQ21</accession>
<keyword evidence="7" id="KW-0961">Cell wall biogenesis/degradation</keyword>
<dbReference type="InterPro" id="IPR011050">
    <property type="entry name" value="Pectin_lyase_fold/virulence"/>
</dbReference>
<evidence type="ECO:0000256" key="2">
    <source>
        <dbReference type="ARBA" id="ARBA00008834"/>
    </source>
</evidence>
<keyword evidence="4" id="KW-0964">Secreted</keyword>
<dbReference type="GO" id="GO:0005975">
    <property type="term" value="P:carbohydrate metabolic process"/>
    <property type="evidence" value="ECO:0007669"/>
    <property type="project" value="InterPro"/>
</dbReference>
<name>A0A371EQ21_MUCPR</name>
<evidence type="ECO:0000313" key="9">
    <source>
        <dbReference type="EMBL" id="RDX68009.1"/>
    </source>
</evidence>
<evidence type="ECO:0000256" key="7">
    <source>
        <dbReference type="ARBA" id="ARBA00023316"/>
    </source>
</evidence>
<reference evidence="9" key="1">
    <citation type="submission" date="2018-05" db="EMBL/GenBank/DDBJ databases">
        <title>Draft genome of Mucuna pruriens seed.</title>
        <authorList>
            <person name="Nnadi N.E."/>
            <person name="Vos R."/>
            <person name="Hasami M.H."/>
            <person name="Devisetty U.K."/>
            <person name="Aguiy J.C."/>
        </authorList>
    </citation>
    <scope>NUCLEOTIDE SEQUENCE [LARGE SCALE GENOMIC DNA]</scope>
    <source>
        <strain evidence="9">JCA_2017</strain>
    </source>
</reference>
<proteinExistence type="inferred from homology"/>
<keyword evidence="3" id="KW-0134">Cell wall</keyword>
<dbReference type="InterPro" id="IPR000743">
    <property type="entry name" value="Glyco_hydro_28"/>
</dbReference>
<evidence type="ECO:0000256" key="1">
    <source>
        <dbReference type="ARBA" id="ARBA00004191"/>
    </source>
</evidence>
<dbReference type="Gene3D" id="2.160.20.10">
    <property type="entry name" value="Single-stranded right-handed beta-helix, Pectin lyase-like"/>
    <property type="match status" value="1"/>
</dbReference>
<evidence type="ECO:0000313" key="10">
    <source>
        <dbReference type="Proteomes" id="UP000257109"/>
    </source>
</evidence>
<comment type="similarity">
    <text evidence="2 8">Belongs to the glycosyl hydrolase 28 family.</text>
</comment>
<dbReference type="GO" id="GO:0004650">
    <property type="term" value="F:polygalacturonase activity"/>
    <property type="evidence" value="ECO:0007669"/>
    <property type="project" value="InterPro"/>
</dbReference>
<dbReference type="STRING" id="157652.A0A371EQ21"/>
<protein>
    <recommendedName>
        <fullName evidence="11">Polygalacturonase</fullName>
    </recommendedName>
</protein>
<keyword evidence="6 8" id="KW-0326">Glycosidase</keyword>
<evidence type="ECO:0000256" key="6">
    <source>
        <dbReference type="ARBA" id="ARBA00023295"/>
    </source>
</evidence>
<dbReference type="PANTHER" id="PTHR31375">
    <property type="match status" value="1"/>
</dbReference>
<dbReference type="GO" id="GO:0071555">
    <property type="term" value="P:cell wall organization"/>
    <property type="evidence" value="ECO:0007669"/>
    <property type="project" value="UniProtKB-KW"/>
</dbReference>
<dbReference type="Pfam" id="PF00295">
    <property type="entry name" value="Glyco_hydro_28"/>
    <property type="match status" value="1"/>
</dbReference>
<feature type="non-terminal residue" evidence="9">
    <location>
        <position position="1"/>
    </location>
</feature>
<dbReference type="OrthoDB" id="1427311at2759"/>
<dbReference type="AlphaFoldDB" id="A0A371EQ21"/>
<keyword evidence="5 8" id="KW-0378">Hydrolase</keyword>
<keyword evidence="10" id="KW-1185">Reference proteome</keyword>
<evidence type="ECO:0000256" key="3">
    <source>
        <dbReference type="ARBA" id="ARBA00022512"/>
    </source>
</evidence>
<gene>
    <name evidence="9" type="ORF">CR513_53048</name>
</gene>